<protein>
    <recommendedName>
        <fullName evidence="4">Ycf1</fullName>
    </recommendedName>
</protein>
<proteinExistence type="predicted"/>
<feature type="compositionally biased region" description="Basic and acidic residues" evidence="1">
    <location>
        <begin position="74"/>
        <end position="87"/>
    </location>
</feature>
<keyword evidence="3" id="KW-1185">Reference proteome</keyword>
<dbReference type="AlphaFoldDB" id="A0AAU9JNK7"/>
<accession>A0AAU9JNK7</accession>
<evidence type="ECO:0000313" key="2">
    <source>
        <dbReference type="EMBL" id="CAG9325847.1"/>
    </source>
</evidence>
<evidence type="ECO:0000313" key="3">
    <source>
        <dbReference type="Proteomes" id="UP001162131"/>
    </source>
</evidence>
<dbReference type="EMBL" id="CAJZBQ010000039">
    <property type="protein sequence ID" value="CAG9325847.1"/>
    <property type="molecule type" value="Genomic_DNA"/>
</dbReference>
<gene>
    <name evidence="2" type="ORF">BSTOLATCC_MIC39630</name>
</gene>
<name>A0AAU9JNK7_9CILI</name>
<reference evidence="2" key="1">
    <citation type="submission" date="2021-09" db="EMBL/GenBank/DDBJ databases">
        <authorList>
            <consortium name="AG Swart"/>
            <person name="Singh M."/>
            <person name="Singh A."/>
            <person name="Seah K."/>
            <person name="Emmerich C."/>
        </authorList>
    </citation>
    <scope>NUCLEOTIDE SEQUENCE</scope>
    <source>
        <strain evidence="2">ATCC30299</strain>
    </source>
</reference>
<feature type="region of interest" description="Disordered" evidence="1">
    <location>
        <begin position="60"/>
        <end position="91"/>
    </location>
</feature>
<sequence length="128" mass="15439">MNKMKNQLFSAKERVKPISVFKDNSPNARSKSQLEESNELQSFWVDYVLSSSSQSLKRIPTRSYDPMHQKLKKRDNEESYHENLLPKDRKKKREKLKLIKTSNKMFEEYMMAHNLKFFFEFDEEQRAP</sequence>
<evidence type="ECO:0000256" key="1">
    <source>
        <dbReference type="SAM" id="MobiDB-lite"/>
    </source>
</evidence>
<evidence type="ECO:0008006" key="4">
    <source>
        <dbReference type="Google" id="ProtNLM"/>
    </source>
</evidence>
<organism evidence="2 3">
    <name type="scientific">Blepharisma stoltei</name>
    <dbReference type="NCBI Taxonomy" id="1481888"/>
    <lineage>
        <taxon>Eukaryota</taxon>
        <taxon>Sar</taxon>
        <taxon>Alveolata</taxon>
        <taxon>Ciliophora</taxon>
        <taxon>Postciliodesmatophora</taxon>
        <taxon>Heterotrichea</taxon>
        <taxon>Heterotrichida</taxon>
        <taxon>Blepharismidae</taxon>
        <taxon>Blepharisma</taxon>
    </lineage>
</organism>
<comment type="caution">
    <text evidence="2">The sequence shown here is derived from an EMBL/GenBank/DDBJ whole genome shotgun (WGS) entry which is preliminary data.</text>
</comment>
<dbReference type="Proteomes" id="UP001162131">
    <property type="component" value="Unassembled WGS sequence"/>
</dbReference>